<protein>
    <submittedName>
        <fullName evidence="1">Uncharacterized protein</fullName>
    </submittedName>
</protein>
<gene>
    <name evidence="1" type="ORF">MSZNOR_0475</name>
</gene>
<reference evidence="1 2" key="1">
    <citation type="submission" date="2023-03" db="EMBL/GenBank/DDBJ databases">
        <authorList>
            <person name="Pearce D."/>
        </authorList>
    </citation>
    <scope>NUCLEOTIDE SEQUENCE [LARGE SCALE GENOMIC DNA]</scope>
    <source>
        <strain evidence="1">Msz</strain>
    </source>
</reference>
<dbReference type="Proteomes" id="UP001162030">
    <property type="component" value="Chromosome"/>
</dbReference>
<dbReference type="RefSeq" id="WP_026610579.1">
    <property type="nucleotide sequence ID" value="NZ_OX458333.1"/>
</dbReference>
<name>A0ABN8X2W9_9GAMM</name>
<organism evidence="1 2">
    <name type="scientific">Methylocaldum szegediense</name>
    <dbReference type="NCBI Taxonomy" id="73780"/>
    <lineage>
        <taxon>Bacteria</taxon>
        <taxon>Pseudomonadati</taxon>
        <taxon>Pseudomonadota</taxon>
        <taxon>Gammaproteobacteria</taxon>
        <taxon>Methylococcales</taxon>
        <taxon>Methylococcaceae</taxon>
        <taxon>Methylocaldum</taxon>
    </lineage>
</organism>
<dbReference type="EMBL" id="OX458333">
    <property type="protein sequence ID" value="CAI8741504.1"/>
    <property type="molecule type" value="Genomic_DNA"/>
</dbReference>
<evidence type="ECO:0000313" key="2">
    <source>
        <dbReference type="Proteomes" id="UP001162030"/>
    </source>
</evidence>
<accession>A0ABN8X2W9</accession>
<evidence type="ECO:0000313" key="1">
    <source>
        <dbReference type="EMBL" id="CAI8741504.1"/>
    </source>
</evidence>
<keyword evidence="2" id="KW-1185">Reference proteome</keyword>
<proteinExistence type="predicted"/>
<sequence length="60" mass="6634">MLIRTRRLVIAAEIQVSRVKYGREGLETISESTWTAWLSGPGIPLLEIQGLEIVLVGLSL</sequence>